<evidence type="ECO:0000313" key="4">
    <source>
        <dbReference type="EMBL" id="AYP68168.1"/>
    </source>
</evidence>
<sequence length="331" mass="36930">MKKMRKQLIELLGIHATSGNEKPVRDYLLPILKELTDKVVVDDYGNLLAEKKVGTGMGSTVLLSAHMDTVRGVLKDRVLIEKDGIITSSKGVLGADDRSGIAIILQVLRSLENIKGFNGTIKVAFSREEEIGCKGAEEIDVDWYKGTDLAIVCDRRGSRDIVVGCGMAFCSDSVGFFMEEVSRMADMNWIATEGGISDAMTFATNGINSVNLSVGYREEHTDKEFVVLSDMRNTVRLILQTLAVINDFAHSFEDVPVDNHWVKSWYYGGKSYGYNYDDTLGLEDIYLEEQDENGEVYVYEIGKDVVIQQGNNEILLSRESLRSLVRQLKDI</sequence>
<name>A0A3G3BVA5_9CAUD</name>
<dbReference type="Proteomes" id="UP000274199">
    <property type="component" value="Segment"/>
</dbReference>
<dbReference type="Gene3D" id="3.40.630.10">
    <property type="entry name" value="Zn peptidases"/>
    <property type="match status" value="1"/>
</dbReference>
<dbReference type="GO" id="GO:0046872">
    <property type="term" value="F:metal ion binding"/>
    <property type="evidence" value="ECO:0007669"/>
    <property type="project" value="UniProtKB-KW"/>
</dbReference>
<dbReference type="EC" id="3.4.11.4" evidence="4"/>
<organism evidence="4 5">
    <name type="scientific">Bacillus phage vB_BcoS-136</name>
    <dbReference type="NCBI Taxonomy" id="2419619"/>
    <lineage>
        <taxon>Viruses</taxon>
        <taxon>Duplodnaviria</taxon>
        <taxon>Heunggongvirae</taxon>
        <taxon>Uroviricota</taxon>
        <taxon>Caudoviricetes</taxon>
        <taxon>Heleneionescovirinae</taxon>
        <taxon>Kenyattavirus</taxon>
        <taxon>Kenyattavirus kv136</taxon>
    </lineage>
</organism>
<accession>A0A3G3BVA5</accession>
<keyword evidence="4" id="KW-0645">Protease</keyword>
<evidence type="ECO:0000256" key="1">
    <source>
        <dbReference type="ARBA" id="ARBA00001947"/>
    </source>
</evidence>
<gene>
    <name evidence="4" type="primary">pepT</name>
    <name evidence="4" type="ORF">vBBcoS136_00036</name>
</gene>
<dbReference type="GeneID" id="77957989"/>
<dbReference type="EMBL" id="MH884508">
    <property type="protein sequence ID" value="AYP68168.1"/>
    <property type="molecule type" value="Genomic_DNA"/>
</dbReference>
<keyword evidence="5" id="KW-1185">Reference proteome</keyword>
<evidence type="ECO:0000313" key="5">
    <source>
        <dbReference type="Proteomes" id="UP000274199"/>
    </source>
</evidence>
<reference evidence="4 5" key="1">
    <citation type="submission" date="2018-09" db="EMBL/GenBank/DDBJ databases">
        <title>Comparative Genomic Analysis of Eight Novel Haloalkaliphilic Bacteriophages from Lake Elmenteita, Kenya.</title>
        <authorList>
            <person name="Akhwale J.K."/>
        </authorList>
    </citation>
    <scope>NUCLEOTIDE SEQUENCE [LARGE SCALE GENOMIC DNA]</scope>
</reference>
<keyword evidence="2" id="KW-0479">Metal-binding</keyword>
<dbReference type="InterPro" id="IPR001261">
    <property type="entry name" value="ArgE/DapE_CS"/>
</dbReference>
<dbReference type="KEGG" id="vg:77957989"/>
<dbReference type="PANTHER" id="PTHR42994">
    <property type="entry name" value="PEPTIDASE T"/>
    <property type="match status" value="1"/>
</dbReference>
<protein>
    <submittedName>
        <fullName evidence="4">Peptidase T</fullName>
        <ecNumber evidence="4">3.4.11.4</ecNumber>
    </submittedName>
</protein>
<dbReference type="GO" id="GO:0045148">
    <property type="term" value="F:tripeptide aminopeptidase activity"/>
    <property type="evidence" value="ECO:0007669"/>
    <property type="project" value="UniProtKB-EC"/>
</dbReference>
<dbReference type="Pfam" id="PF05343">
    <property type="entry name" value="Peptidase_M42"/>
    <property type="match status" value="1"/>
</dbReference>
<comment type="cofactor">
    <cofactor evidence="1">
        <name>Zn(2+)</name>
        <dbReference type="ChEBI" id="CHEBI:29105"/>
    </cofactor>
</comment>
<dbReference type="PROSITE" id="PS00758">
    <property type="entry name" value="ARGE_DAPE_CPG2_1"/>
    <property type="match status" value="1"/>
</dbReference>
<keyword evidence="4" id="KW-0031">Aminopeptidase</keyword>
<evidence type="ECO:0000256" key="2">
    <source>
        <dbReference type="ARBA" id="ARBA00022723"/>
    </source>
</evidence>
<dbReference type="InterPro" id="IPR008007">
    <property type="entry name" value="Peptidase_M42"/>
</dbReference>
<proteinExistence type="predicted"/>
<dbReference type="PANTHER" id="PTHR42994:SF2">
    <property type="entry name" value="PEPTIDASE"/>
    <property type="match status" value="1"/>
</dbReference>
<dbReference type="RefSeq" id="YP_010681416.1">
    <property type="nucleotide sequence ID" value="NC_071049.1"/>
</dbReference>
<dbReference type="SUPFAM" id="SSF53187">
    <property type="entry name" value="Zn-dependent exopeptidases"/>
    <property type="match status" value="1"/>
</dbReference>
<evidence type="ECO:0000256" key="3">
    <source>
        <dbReference type="ARBA" id="ARBA00022801"/>
    </source>
</evidence>
<keyword evidence="3 4" id="KW-0378">Hydrolase</keyword>